<dbReference type="Proteomes" id="UP000221165">
    <property type="component" value="Unassembled WGS sequence"/>
</dbReference>
<evidence type="ECO:0008006" key="5">
    <source>
        <dbReference type="Google" id="ProtNLM"/>
    </source>
</evidence>
<keyword evidence="2" id="KW-1133">Transmembrane helix</keyword>
<evidence type="ECO:0000256" key="1">
    <source>
        <dbReference type="SAM" id="MobiDB-lite"/>
    </source>
</evidence>
<reference evidence="3 4" key="1">
    <citation type="journal article" date="2017" name="Int. J. Parasitol.">
        <title>The genome of the protozoan parasite Cystoisospora suis and a reverse vaccinology approach to identify vaccine candidates.</title>
        <authorList>
            <person name="Palmieri N."/>
            <person name="Shrestha A."/>
            <person name="Ruttkowski B."/>
            <person name="Beck T."/>
            <person name="Vogl C."/>
            <person name="Tomley F."/>
            <person name="Blake D.P."/>
            <person name="Joachim A."/>
        </authorList>
    </citation>
    <scope>NUCLEOTIDE SEQUENCE [LARGE SCALE GENOMIC DNA]</scope>
    <source>
        <strain evidence="3 4">Wien I</strain>
    </source>
</reference>
<comment type="caution">
    <text evidence="3">The sequence shown here is derived from an EMBL/GenBank/DDBJ whole genome shotgun (WGS) entry which is preliminary data.</text>
</comment>
<evidence type="ECO:0000256" key="2">
    <source>
        <dbReference type="SAM" id="Phobius"/>
    </source>
</evidence>
<feature type="region of interest" description="Disordered" evidence="1">
    <location>
        <begin position="1"/>
        <end position="20"/>
    </location>
</feature>
<proteinExistence type="predicted"/>
<feature type="transmembrane region" description="Helical" evidence="2">
    <location>
        <begin position="69"/>
        <end position="87"/>
    </location>
</feature>
<protein>
    <recommendedName>
        <fullName evidence="5">Transmembrane protein</fullName>
    </recommendedName>
</protein>
<dbReference type="RefSeq" id="XP_067924207.1">
    <property type="nucleotide sequence ID" value="XM_068063810.1"/>
</dbReference>
<sequence length="132" mass="14752">HTKKDWSPSHSSEASRAKPPNTAGFHASTILACLLALLFVSPSVRTPRLPLGPWTSVGPPSSTLQQEALTAYCIIIIVWPVITFVYSSEQFFSFEDLLISSALFCDLRFTSEAVEVVRRILPCCGPRWRRSW</sequence>
<name>A0A2C6KPV9_9APIC</name>
<evidence type="ECO:0000313" key="4">
    <source>
        <dbReference type="Proteomes" id="UP000221165"/>
    </source>
</evidence>
<evidence type="ECO:0000313" key="3">
    <source>
        <dbReference type="EMBL" id="PHJ22530.1"/>
    </source>
</evidence>
<accession>A0A2C6KPV9</accession>
<dbReference type="GeneID" id="94427021"/>
<organism evidence="3 4">
    <name type="scientific">Cystoisospora suis</name>
    <dbReference type="NCBI Taxonomy" id="483139"/>
    <lineage>
        <taxon>Eukaryota</taxon>
        <taxon>Sar</taxon>
        <taxon>Alveolata</taxon>
        <taxon>Apicomplexa</taxon>
        <taxon>Conoidasida</taxon>
        <taxon>Coccidia</taxon>
        <taxon>Eucoccidiorida</taxon>
        <taxon>Eimeriorina</taxon>
        <taxon>Sarcocystidae</taxon>
        <taxon>Cystoisospora</taxon>
    </lineage>
</organism>
<dbReference type="VEuPathDB" id="ToxoDB:CSUI_003614"/>
<keyword evidence="2" id="KW-0472">Membrane</keyword>
<dbReference type="EMBL" id="MIGC01001637">
    <property type="protein sequence ID" value="PHJ22530.1"/>
    <property type="molecule type" value="Genomic_DNA"/>
</dbReference>
<keyword evidence="4" id="KW-1185">Reference proteome</keyword>
<feature type="transmembrane region" description="Helical" evidence="2">
    <location>
        <begin position="21"/>
        <end position="40"/>
    </location>
</feature>
<feature type="non-terminal residue" evidence="3">
    <location>
        <position position="1"/>
    </location>
</feature>
<keyword evidence="2" id="KW-0812">Transmembrane</keyword>
<gene>
    <name evidence="3" type="ORF">CSUI_003614</name>
</gene>
<dbReference type="AlphaFoldDB" id="A0A2C6KPV9"/>